<evidence type="ECO:0000259" key="1">
    <source>
        <dbReference type="Pfam" id="PF00085"/>
    </source>
</evidence>
<dbReference type="AlphaFoldDB" id="A0A4T0X8E5"/>
<dbReference type="SUPFAM" id="SSF52833">
    <property type="entry name" value="Thioredoxin-like"/>
    <property type="match status" value="1"/>
</dbReference>
<keyword evidence="3" id="KW-1185">Reference proteome</keyword>
<proteinExistence type="predicted"/>
<dbReference type="Proteomes" id="UP000307173">
    <property type="component" value="Unassembled WGS sequence"/>
</dbReference>
<dbReference type="OrthoDB" id="10257948at2759"/>
<evidence type="ECO:0000313" key="2">
    <source>
        <dbReference type="EMBL" id="TID31317.1"/>
    </source>
</evidence>
<dbReference type="EMBL" id="SELW01000021">
    <property type="protein sequence ID" value="TID31317.1"/>
    <property type="molecule type" value="Genomic_DNA"/>
</dbReference>
<accession>A0A4T0X8E5</accession>
<comment type="caution">
    <text evidence="2">The sequence shown here is derived from an EMBL/GenBank/DDBJ whole genome shotgun (WGS) entry which is preliminary data.</text>
</comment>
<gene>
    <name evidence="2" type="ORF">CANINC_000105</name>
</gene>
<dbReference type="InterPro" id="IPR036249">
    <property type="entry name" value="Thioredoxin-like_sf"/>
</dbReference>
<evidence type="ECO:0000313" key="3">
    <source>
        <dbReference type="Proteomes" id="UP000307173"/>
    </source>
</evidence>
<feature type="domain" description="Thioredoxin" evidence="1">
    <location>
        <begin position="70"/>
        <end position="137"/>
    </location>
</feature>
<dbReference type="Pfam" id="PF00085">
    <property type="entry name" value="Thioredoxin"/>
    <property type="match status" value="1"/>
</dbReference>
<name>A0A4T0X8E5_9ASCO</name>
<sequence>MSNHSDDDDALFEQLEAELEQDGTFDYYRNEKIRAHKATLKRKSNLATRFQCYPNEKPLLEILSDRTARDSDYLLVFANETFTACQHLMHILRSVVQESSGTYKIYIVDAVNAPFLTQKLNVKTLPTMVPFKNGQSGPARVGLHGLLEDPVNVASVCEEYVQQYIESCFPDEEESESE</sequence>
<dbReference type="InterPro" id="IPR013766">
    <property type="entry name" value="Thioredoxin_domain"/>
</dbReference>
<protein>
    <recommendedName>
        <fullName evidence="1">Thioredoxin domain-containing protein</fullName>
    </recommendedName>
</protein>
<dbReference type="STRING" id="52247.A0A4T0X8E5"/>
<reference evidence="2 3" key="1">
    <citation type="journal article" date="2019" name="Front. Genet.">
        <title>Whole-Genome Sequencing of the Opportunistic Yeast Pathogen Candida inconspicua Uncovers Its Hybrid Origin.</title>
        <authorList>
            <person name="Mixao V."/>
            <person name="Hansen A.P."/>
            <person name="Saus E."/>
            <person name="Boekhout T."/>
            <person name="Lass-Florl C."/>
            <person name="Gabaldon T."/>
        </authorList>
    </citation>
    <scope>NUCLEOTIDE SEQUENCE [LARGE SCALE GENOMIC DNA]</scope>
    <source>
        <strain evidence="2 3">CBS 180</strain>
    </source>
</reference>
<dbReference type="Gene3D" id="3.40.30.10">
    <property type="entry name" value="Glutaredoxin"/>
    <property type="match status" value="1"/>
</dbReference>
<organism evidence="2 3">
    <name type="scientific">Pichia inconspicua</name>
    <dbReference type="NCBI Taxonomy" id="52247"/>
    <lineage>
        <taxon>Eukaryota</taxon>
        <taxon>Fungi</taxon>
        <taxon>Dikarya</taxon>
        <taxon>Ascomycota</taxon>
        <taxon>Saccharomycotina</taxon>
        <taxon>Pichiomycetes</taxon>
        <taxon>Pichiales</taxon>
        <taxon>Pichiaceae</taxon>
        <taxon>Pichia</taxon>
    </lineage>
</organism>